<dbReference type="OrthoDB" id="6446140at2"/>
<gene>
    <name evidence="1" type="ORF">SAMN05216325_11845</name>
</gene>
<name>A0A1H8GK47_9PROT</name>
<organism evidence="1 2">
    <name type="scientific">Nitrosomonas marina</name>
    <dbReference type="NCBI Taxonomy" id="917"/>
    <lineage>
        <taxon>Bacteria</taxon>
        <taxon>Pseudomonadati</taxon>
        <taxon>Pseudomonadota</taxon>
        <taxon>Betaproteobacteria</taxon>
        <taxon>Nitrosomonadales</taxon>
        <taxon>Nitrosomonadaceae</taxon>
        <taxon>Nitrosomonas</taxon>
    </lineage>
</organism>
<keyword evidence="1" id="KW-0238">DNA-binding</keyword>
<dbReference type="SUPFAM" id="SSF47413">
    <property type="entry name" value="lambda repressor-like DNA-binding domains"/>
    <property type="match status" value="1"/>
</dbReference>
<dbReference type="RefSeq" id="WP_090633366.1">
    <property type="nucleotide sequence ID" value="NZ_FOCP01000018.1"/>
</dbReference>
<dbReference type="InterPro" id="IPR010982">
    <property type="entry name" value="Lambda_DNA-bd_dom_sf"/>
</dbReference>
<dbReference type="AlphaFoldDB" id="A0A1H8GK47"/>
<accession>A0A1H8GK47</accession>
<dbReference type="Gene3D" id="1.10.260.40">
    <property type="entry name" value="lambda repressor-like DNA-binding domains"/>
    <property type="match status" value="1"/>
</dbReference>
<dbReference type="GO" id="GO:0003677">
    <property type="term" value="F:DNA binding"/>
    <property type="evidence" value="ECO:0007669"/>
    <property type="project" value="UniProtKB-KW"/>
</dbReference>
<proteinExistence type="predicted"/>
<sequence>MEAREIIELFGGVSKVANLFKIANSSVSEWKVKNRIPDDKMIILAARIEKKTQDANKPFGRKEIRPNDWHEVWPELANDHSNKHAVNE</sequence>
<reference evidence="1 2" key="1">
    <citation type="submission" date="2016-10" db="EMBL/GenBank/DDBJ databases">
        <authorList>
            <person name="de Groot N.N."/>
        </authorList>
    </citation>
    <scope>NUCLEOTIDE SEQUENCE [LARGE SCALE GENOMIC DNA]</scope>
    <source>
        <strain evidence="1 2">Nm22</strain>
    </source>
</reference>
<dbReference type="EMBL" id="FOCP01000018">
    <property type="protein sequence ID" value="SEN43857.1"/>
    <property type="molecule type" value="Genomic_DNA"/>
</dbReference>
<evidence type="ECO:0000313" key="1">
    <source>
        <dbReference type="EMBL" id="SEN43857.1"/>
    </source>
</evidence>
<protein>
    <submittedName>
        <fullName evidence="1">DNA-binding transcriptional regulator Cro</fullName>
    </submittedName>
</protein>
<evidence type="ECO:0000313" key="2">
    <source>
        <dbReference type="Proteomes" id="UP000199459"/>
    </source>
</evidence>
<dbReference type="Proteomes" id="UP000199459">
    <property type="component" value="Unassembled WGS sequence"/>
</dbReference>
<dbReference type="Pfam" id="PF14549">
    <property type="entry name" value="P22_Cro"/>
    <property type="match status" value="1"/>
</dbReference>